<dbReference type="GeneID" id="86062461"/>
<gene>
    <name evidence="1" type="ORF">DFR60_10852</name>
</gene>
<evidence type="ECO:0008006" key="3">
    <source>
        <dbReference type="Google" id="ProtNLM"/>
    </source>
</evidence>
<protein>
    <recommendedName>
        <fullName evidence="3">Dynein-related subfamily AAA family protein</fullName>
    </recommendedName>
</protein>
<dbReference type="InterPro" id="IPR027417">
    <property type="entry name" value="P-loop_NTPase"/>
</dbReference>
<evidence type="ECO:0000313" key="1">
    <source>
        <dbReference type="EMBL" id="PXX51969.1"/>
    </source>
</evidence>
<dbReference type="Gene3D" id="3.40.50.300">
    <property type="entry name" value="P-loop containing nucleotide triphosphate hydrolases"/>
    <property type="match status" value="1"/>
</dbReference>
<sequence length="607" mass="68220">MASSKIFESWTFSLPIPEPFLQTLIENGLNKASSEEGYTSRYNLMQQGKQSTLHGPVLRAVLTLVELMETDTDGALGVQKNDMGELQFYCGEFKKKNNEDRMVVVYNPKNGKFKVCESGAGIHRHMPALRSGQSDGKYLICMLEYASLNIDGPLFDTEFFDNFTILRAQYKNNWPDMDLALKAAFICCDNIYRRVENANALVTDGLPVDRNSLASGNAPILTPQAIAGGEYAPTEVTSGRFEILSVNRITANSKPIGSLGSKYCMNVELTEEEKARVPQISPNYHVSEEVQDILEMIHNTPMRTFMTRGDSGTGKTIDVAILANALGLPYYFLTCSEGTDEMDLVSTMIPNTNDKVKSEPPPFPDYEEFMMDPSTVLSEYTGTYEEDVDINHAFEKLMRQIYKIGYQNCKDQKDFVLVESDLIKACRRPAVFELQEPAVIGKPGTLVKLNGLLDDCASITLADGEIVHRNPDTVIVLTTNTDYKGCKDMNESILSRMCMVFDKKELTPEQMKKRAMVKTGCKDEIMLLKMAETVEKIRKYCRNERIRGGVCGYREYESWVWAYMVTGDVLKAAKSTILSKAASDREYREEIYDNCIKVSYSEVLEAA</sequence>
<organism evidence="1 2">
    <name type="scientific">Hungatella effluvii</name>
    <dbReference type="NCBI Taxonomy" id="1096246"/>
    <lineage>
        <taxon>Bacteria</taxon>
        <taxon>Bacillati</taxon>
        <taxon>Bacillota</taxon>
        <taxon>Clostridia</taxon>
        <taxon>Lachnospirales</taxon>
        <taxon>Lachnospiraceae</taxon>
        <taxon>Hungatella</taxon>
    </lineage>
</organism>
<comment type="caution">
    <text evidence="1">The sequence shown here is derived from an EMBL/GenBank/DDBJ whole genome shotgun (WGS) entry which is preliminary data.</text>
</comment>
<dbReference type="RefSeq" id="WP_110323791.1">
    <property type="nucleotide sequence ID" value="NZ_QJKD01000008.1"/>
</dbReference>
<reference evidence="1 2" key="1">
    <citation type="submission" date="2018-05" db="EMBL/GenBank/DDBJ databases">
        <title>Genomic Encyclopedia of Type Strains, Phase IV (KMG-IV): sequencing the most valuable type-strain genomes for metagenomic binning, comparative biology and taxonomic classification.</title>
        <authorList>
            <person name="Goeker M."/>
        </authorList>
    </citation>
    <scope>NUCLEOTIDE SEQUENCE [LARGE SCALE GENOMIC DNA]</scope>
    <source>
        <strain evidence="1 2">DSM 24995</strain>
    </source>
</reference>
<dbReference type="EMBL" id="QJKD01000008">
    <property type="protein sequence ID" value="PXX51969.1"/>
    <property type="molecule type" value="Genomic_DNA"/>
</dbReference>
<keyword evidence="2" id="KW-1185">Reference proteome</keyword>
<dbReference type="AlphaFoldDB" id="A0A2V3Y600"/>
<dbReference type="SUPFAM" id="SSF52540">
    <property type="entry name" value="P-loop containing nucleoside triphosphate hydrolases"/>
    <property type="match status" value="1"/>
</dbReference>
<accession>A0A2V3Y600</accession>
<dbReference type="Proteomes" id="UP000248057">
    <property type="component" value="Unassembled WGS sequence"/>
</dbReference>
<evidence type="ECO:0000313" key="2">
    <source>
        <dbReference type="Proteomes" id="UP000248057"/>
    </source>
</evidence>
<name>A0A2V3Y600_9FIRM</name>
<proteinExistence type="predicted"/>